<organism evidence="1 2">
    <name type="scientific">Trifolium medium</name>
    <dbReference type="NCBI Taxonomy" id="97028"/>
    <lineage>
        <taxon>Eukaryota</taxon>
        <taxon>Viridiplantae</taxon>
        <taxon>Streptophyta</taxon>
        <taxon>Embryophyta</taxon>
        <taxon>Tracheophyta</taxon>
        <taxon>Spermatophyta</taxon>
        <taxon>Magnoliopsida</taxon>
        <taxon>eudicotyledons</taxon>
        <taxon>Gunneridae</taxon>
        <taxon>Pentapetalae</taxon>
        <taxon>rosids</taxon>
        <taxon>fabids</taxon>
        <taxon>Fabales</taxon>
        <taxon>Fabaceae</taxon>
        <taxon>Papilionoideae</taxon>
        <taxon>50 kb inversion clade</taxon>
        <taxon>NPAAA clade</taxon>
        <taxon>Hologalegina</taxon>
        <taxon>IRL clade</taxon>
        <taxon>Trifolieae</taxon>
        <taxon>Trifolium</taxon>
    </lineage>
</organism>
<evidence type="ECO:0000313" key="2">
    <source>
        <dbReference type="Proteomes" id="UP000265520"/>
    </source>
</evidence>
<feature type="non-terminal residue" evidence="1">
    <location>
        <position position="54"/>
    </location>
</feature>
<proteinExistence type="predicted"/>
<evidence type="ECO:0000313" key="1">
    <source>
        <dbReference type="EMBL" id="MCI95404.1"/>
    </source>
</evidence>
<dbReference type="Proteomes" id="UP000265520">
    <property type="component" value="Unassembled WGS sequence"/>
</dbReference>
<comment type="caution">
    <text evidence="1">The sequence shown here is derived from an EMBL/GenBank/DDBJ whole genome shotgun (WGS) entry which is preliminary data.</text>
</comment>
<protein>
    <submittedName>
        <fullName evidence="1">RING-H2 finger protein ATL80-like</fullName>
    </submittedName>
</protein>
<dbReference type="AlphaFoldDB" id="A0A392W418"/>
<name>A0A392W418_9FABA</name>
<dbReference type="EMBL" id="LXQA011385811">
    <property type="protein sequence ID" value="MCI95404.1"/>
    <property type="molecule type" value="Genomic_DNA"/>
</dbReference>
<reference evidence="1 2" key="1">
    <citation type="journal article" date="2018" name="Front. Plant Sci.">
        <title>Red Clover (Trifolium pratense) and Zigzag Clover (T. medium) - A Picture of Genomic Similarities and Differences.</title>
        <authorList>
            <person name="Dluhosova J."/>
            <person name="Istvanek J."/>
            <person name="Nedelnik J."/>
            <person name="Repkova J."/>
        </authorList>
    </citation>
    <scope>NUCLEOTIDE SEQUENCE [LARGE SCALE GENOMIC DNA]</scope>
    <source>
        <strain evidence="2">cv. 10/8</strain>
        <tissue evidence="1">Leaf</tissue>
    </source>
</reference>
<accession>A0A392W418</accession>
<sequence>MLLVLEGRPCFHALASQTAPPAAANKGVKKKVLRSLPKLTATEESAVKFSDCTI</sequence>
<keyword evidence="2" id="KW-1185">Reference proteome</keyword>